<sequence length="372" mass="40348">MPKRGDELPPEATITTAELRDISRRATCKHGALPVIALSHFWRTKEHPDPDGETMKLVVAALEQRWHEFERMGVTDLGILVDWCALWQPPRETPEKEAAFEAGLKGINLWYAHQGTTVWLVTGGGDRVNGKTYWDKGWTSFEFALANLIKPANTSRDKDWPQVVDLGKEGNAQTAFARPALSEPLAFFSGHAYGDKTYTNGADRDAIVAPKFQETMFQVMGGVHTLNFGKLKWGDVEIEALAIVLPLCGQLRELKVHGNSFGDAGMIALVGAIGAIEPLKELWLGRNRRIGDAGVEALASACAGGAMAKLEKLLLDDNQIGDAGVSALVKACDTPGAMAQLKELFLFGNKITDKGCSELARACEGPARPGQS</sequence>
<dbReference type="GO" id="GO:0005829">
    <property type="term" value="C:cytosol"/>
    <property type="evidence" value="ECO:0007669"/>
    <property type="project" value="TreeGrafter"/>
</dbReference>
<keyword evidence="5" id="KW-1185">Reference proteome</keyword>
<dbReference type="GO" id="GO:0006913">
    <property type="term" value="P:nucleocytoplasmic transport"/>
    <property type="evidence" value="ECO:0007669"/>
    <property type="project" value="TreeGrafter"/>
</dbReference>
<dbReference type="Proteomes" id="UP000037460">
    <property type="component" value="Unassembled WGS sequence"/>
</dbReference>
<keyword evidence="3" id="KW-0677">Repeat</keyword>
<evidence type="ECO:0000256" key="1">
    <source>
        <dbReference type="ARBA" id="ARBA00022468"/>
    </source>
</evidence>
<organism evidence="4 5">
    <name type="scientific">Chrysochromulina tobinii</name>
    <dbReference type="NCBI Taxonomy" id="1460289"/>
    <lineage>
        <taxon>Eukaryota</taxon>
        <taxon>Haptista</taxon>
        <taxon>Haptophyta</taxon>
        <taxon>Prymnesiophyceae</taxon>
        <taxon>Prymnesiales</taxon>
        <taxon>Chrysochromulinaceae</taxon>
        <taxon>Chrysochromulina</taxon>
    </lineage>
</organism>
<dbReference type="GO" id="GO:0031267">
    <property type="term" value="F:small GTPase binding"/>
    <property type="evidence" value="ECO:0007669"/>
    <property type="project" value="TreeGrafter"/>
</dbReference>
<evidence type="ECO:0000313" key="5">
    <source>
        <dbReference type="Proteomes" id="UP000037460"/>
    </source>
</evidence>
<gene>
    <name evidence="4" type="ORF">Ctob_011326</name>
</gene>
<dbReference type="SUPFAM" id="SSF52047">
    <property type="entry name" value="RNI-like"/>
    <property type="match status" value="1"/>
</dbReference>
<dbReference type="GO" id="GO:0005096">
    <property type="term" value="F:GTPase activator activity"/>
    <property type="evidence" value="ECO:0007669"/>
    <property type="project" value="UniProtKB-KW"/>
</dbReference>
<dbReference type="PANTHER" id="PTHR24113">
    <property type="entry name" value="RAN GTPASE-ACTIVATING PROTEIN 1"/>
    <property type="match status" value="1"/>
</dbReference>
<keyword evidence="1" id="KW-0343">GTPase activation</keyword>
<evidence type="ECO:0000256" key="3">
    <source>
        <dbReference type="ARBA" id="ARBA00022737"/>
    </source>
</evidence>
<dbReference type="EMBL" id="JWZX01002308">
    <property type="protein sequence ID" value="KOO30028.1"/>
    <property type="molecule type" value="Genomic_DNA"/>
</dbReference>
<keyword evidence="2" id="KW-0433">Leucine-rich repeat</keyword>
<protein>
    <submittedName>
        <fullName evidence="4">Uncharacterized protein</fullName>
    </submittedName>
</protein>
<dbReference type="SMART" id="SM00368">
    <property type="entry name" value="LRR_RI"/>
    <property type="match status" value="4"/>
</dbReference>
<dbReference type="GO" id="GO:0048471">
    <property type="term" value="C:perinuclear region of cytoplasm"/>
    <property type="evidence" value="ECO:0007669"/>
    <property type="project" value="TreeGrafter"/>
</dbReference>
<name>A0A0M0JV81_9EUKA</name>
<proteinExistence type="predicted"/>
<dbReference type="Gene3D" id="3.80.10.10">
    <property type="entry name" value="Ribonuclease Inhibitor"/>
    <property type="match status" value="1"/>
</dbReference>
<dbReference type="Pfam" id="PF13516">
    <property type="entry name" value="LRR_6"/>
    <property type="match status" value="4"/>
</dbReference>
<dbReference type="PANTHER" id="PTHR24113:SF12">
    <property type="entry name" value="RAN GTPASE-ACTIVATING PROTEIN 1"/>
    <property type="match status" value="1"/>
</dbReference>
<dbReference type="InterPro" id="IPR001611">
    <property type="entry name" value="Leu-rich_rpt"/>
</dbReference>
<accession>A0A0M0JV81</accession>
<dbReference type="InterPro" id="IPR032675">
    <property type="entry name" value="LRR_dom_sf"/>
</dbReference>
<reference evidence="5" key="1">
    <citation type="journal article" date="2015" name="PLoS Genet.">
        <title>Genome Sequence and Transcriptome Analyses of Chrysochromulina tobin: Metabolic Tools for Enhanced Algal Fitness in the Prominent Order Prymnesiales (Haptophyceae).</title>
        <authorList>
            <person name="Hovde B.T."/>
            <person name="Deodato C.R."/>
            <person name="Hunsperger H.M."/>
            <person name="Ryken S.A."/>
            <person name="Yost W."/>
            <person name="Jha R.K."/>
            <person name="Patterson J."/>
            <person name="Monnat R.J. Jr."/>
            <person name="Barlow S.B."/>
            <person name="Starkenburg S.R."/>
            <person name="Cattolico R.A."/>
        </authorList>
    </citation>
    <scope>NUCLEOTIDE SEQUENCE</scope>
    <source>
        <strain evidence="5">CCMP291</strain>
    </source>
</reference>
<evidence type="ECO:0000256" key="2">
    <source>
        <dbReference type="ARBA" id="ARBA00022614"/>
    </source>
</evidence>
<dbReference type="OrthoDB" id="2345911at2759"/>
<dbReference type="GO" id="GO:0005634">
    <property type="term" value="C:nucleus"/>
    <property type="evidence" value="ECO:0007669"/>
    <property type="project" value="TreeGrafter"/>
</dbReference>
<dbReference type="InterPro" id="IPR027038">
    <property type="entry name" value="RanGap"/>
</dbReference>
<comment type="caution">
    <text evidence="4">The sequence shown here is derived from an EMBL/GenBank/DDBJ whole genome shotgun (WGS) entry which is preliminary data.</text>
</comment>
<evidence type="ECO:0000313" key="4">
    <source>
        <dbReference type="EMBL" id="KOO30028.1"/>
    </source>
</evidence>
<dbReference type="AlphaFoldDB" id="A0A0M0JV81"/>